<reference evidence="4" key="1">
    <citation type="submission" date="2016-10" db="EMBL/GenBank/DDBJ databases">
        <authorList>
            <person name="Varghese N."/>
            <person name="Submissions S."/>
        </authorList>
    </citation>
    <scope>NUCLEOTIDE SEQUENCE [LARGE SCALE GENOMIC DNA]</scope>
    <source>
        <strain evidence="4">DSM 26879</strain>
    </source>
</reference>
<dbReference type="Gene3D" id="3.40.190.10">
    <property type="entry name" value="Periplasmic binding protein-like II"/>
    <property type="match status" value="2"/>
</dbReference>
<dbReference type="STRING" id="390270.SAMN04488005_1076"/>
<dbReference type="InterPro" id="IPR036779">
    <property type="entry name" value="LysM_dom_sf"/>
</dbReference>
<evidence type="ECO:0000313" key="3">
    <source>
        <dbReference type="EMBL" id="SFR37161.1"/>
    </source>
</evidence>
<feature type="signal peptide" evidence="1">
    <location>
        <begin position="1"/>
        <end position="29"/>
    </location>
</feature>
<sequence>MTLFAPSLRSLCIGIASSGLMLSAQSAMAQSISCGENYTIAAGDSLSGIAADVYGSASAFQLIYSANVDTIGPNPGLISRGQVIYIPCRNGSTTSQANDTLIRKITTTEQLDGPADVAVRVVTATDWAPYFDESQAQGGMVTELTNVALASATGSPAYKIDFINDWGSHLQPLLTDHAYDFATAWYEPPCELIDQLGDDAKFRCNNFEWADPMFEILLGYFGRAGEPLPATHAELVGKSICRPDGYETFVLEEDGLVEPAISFGQEGLITGCMAGLLDGTYDVVVIAVDPGQGAVLELGAQDDIMLNEQLTKVLNLSPVIAKSNPHREELLAIMNSGIAAIKSDGQWFEIVNRHLSAHRAQTQ</sequence>
<dbReference type="EMBL" id="FOYP01000001">
    <property type="protein sequence ID" value="SFR37161.1"/>
    <property type="molecule type" value="Genomic_DNA"/>
</dbReference>
<dbReference type="CDD" id="cd00118">
    <property type="entry name" value="LysM"/>
    <property type="match status" value="1"/>
</dbReference>
<evidence type="ECO:0000259" key="2">
    <source>
        <dbReference type="PROSITE" id="PS51782"/>
    </source>
</evidence>
<evidence type="ECO:0000256" key="1">
    <source>
        <dbReference type="SAM" id="SignalP"/>
    </source>
</evidence>
<dbReference type="Gene3D" id="3.10.350.10">
    <property type="entry name" value="LysM domain"/>
    <property type="match status" value="1"/>
</dbReference>
<dbReference type="SUPFAM" id="SSF53850">
    <property type="entry name" value="Periplasmic binding protein-like II"/>
    <property type="match status" value="1"/>
</dbReference>
<feature type="chain" id="PRO_5011516286" evidence="1">
    <location>
        <begin position="30"/>
        <end position="363"/>
    </location>
</feature>
<keyword evidence="4" id="KW-1185">Reference proteome</keyword>
<dbReference type="Proteomes" id="UP000199478">
    <property type="component" value="Unassembled WGS sequence"/>
</dbReference>
<dbReference type="AlphaFoldDB" id="A0A1I6G4U6"/>
<dbReference type="OrthoDB" id="8479038at2"/>
<proteinExistence type="predicted"/>
<keyword evidence="1" id="KW-0732">Signal</keyword>
<protein>
    <submittedName>
        <fullName evidence="3">Polar amino acid transport system substrate-binding protein</fullName>
    </submittedName>
</protein>
<dbReference type="PROSITE" id="PS51782">
    <property type="entry name" value="LYSM"/>
    <property type="match status" value="1"/>
</dbReference>
<name>A0A1I6G4U6_9RHOB</name>
<feature type="domain" description="LysM" evidence="2">
    <location>
        <begin position="36"/>
        <end position="86"/>
    </location>
</feature>
<dbReference type="InterPro" id="IPR018392">
    <property type="entry name" value="LysM"/>
</dbReference>
<gene>
    <name evidence="3" type="ORF">SAMN04488005_1076</name>
</gene>
<accession>A0A1I6G4U6</accession>
<organism evidence="3 4">
    <name type="scientific">Yoonia tamlensis</name>
    <dbReference type="NCBI Taxonomy" id="390270"/>
    <lineage>
        <taxon>Bacteria</taxon>
        <taxon>Pseudomonadati</taxon>
        <taxon>Pseudomonadota</taxon>
        <taxon>Alphaproteobacteria</taxon>
        <taxon>Rhodobacterales</taxon>
        <taxon>Paracoccaceae</taxon>
        <taxon>Yoonia</taxon>
    </lineage>
</organism>
<evidence type="ECO:0000313" key="4">
    <source>
        <dbReference type="Proteomes" id="UP000199478"/>
    </source>
</evidence>